<dbReference type="CDD" id="cd04186">
    <property type="entry name" value="GT_2_like_c"/>
    <property type="match status" value="1"/>
</dbReference>
<evidence type="ECO:0000313" key="6">
    <source>
        <dbReference type="Proteomes" id="UP000649799"/>
    </source>
</evidence>
<organism evidence="5 6">
    <name type="scientific">Cyclobacterium plantarum</name>
    <dbReference type="NCBI Taxonomy" id="2716263"/>
    <lineage>
        <taxon>Bacteria</taxon>
        <taxon>Pseudomonadati</taxon>
        <taxon>Bacteroidota</taxon>
        <taxon>Cytophagia</taxon>
        <taxon>Cytophagales</taxon>
        <taxon>Cyclobacteriaceae</taxon>
        <taxon>Cyclobacterium</taxon>
    </lineage>
</organism>
<evidence type="ECO:0000256" key="1">
    <source>
        <dbReference type="ARBA" id="ARBA00006739"/>
    </source>
</evidence>
<dbReference type="InterPro" id="IPR029044">
    <property type="entry name" value="Nucleotide-diphossugar_trans"/>
</dbReference>
<dbReference type="Pfam" id="PF00535">
    <property type="entry name" value="Glycos_transf_2"/>
    <property type="match status" value="1"/>
</dbReference>
<protein>
    <submittedName>
        <fullName evidence="5">Glycosyltransferase family 2 protein</fullName>
    </submittedName>
</protein>
<dbReference type="Gene3D" id="3.90.550.10">
    <property type="entry name" value="Spore Coat Polysaccharide Biosynthesis Protein SpsA, Chain A"/>
    <property type="match status" value="1"/>
</dbReference>
<comment type="similarity">
    <text evidence="1">Belongs to the glycosyltransferase 2 family.</text>
</comment>
<dbReference type="InterPro" id="IPR001173">
    <property type="entry name" value="Glyco_trans_2-like"/>
</dbReference>
<evidence type="ECO:0000256" key="3">
    <source>
        <dbReference type="ARBA" id="ARBA00022679"/>
    </source>
</evidence>
<feature type="domain" description="Glycosyltransferase 2-like" evidence="4">
    <location>
        <begin position="6"/>
        <end position="115"/>
    </location>
</feature>
<keyword evidence="6" id="KW-1185">Reference proteome</keyword>
<dbReference type="Proteomes" id="UP000649799">
    <property type="component" value="Unassembled WGS sequence"/>
</dbReference>
<sequence length="336" mass="38559">MKKAAIVILNFNGKGMLKKYLPQVYNHSVYEIIIVDNGSCDGSVDYLLSHYPEIKLVLLKENHGYSKGYNLGLEKLKGDYEFYILLNSDVTVEPQWDEKLIQYLAVRPQVAVCQPKILSLGRKGSFDYAGAAGGYLDSMGYPFCRGRLLHTLEMDRGQYDESTPVDWASGACFCVKAALFHDFGGFNPHFFSHMEEIDLCWRMRKEGFQIHCCSETKVYHLGGGTLSEVNPFKTYLNFRNSLYMLYNNLTVSGFLQVIWLRFLLDCAAMIHLLFTKGWPHGKAVAMAYLDFGKKRKEIGGFRISRTKSLKSEKSRQIFSIIFQYYLFGKRKFTQLT</sequence>
<gene>
    <name evidence="5" type="ORF">G9Q97_03545</name>
</gene>
<comment type="caution">
    <text evidence="5">The sequence shown here is derived from an EMBL/GenBank/DDBJ whole genome shotgun (WGS) entry which is preliminary data.</text>
</comment>
<dbReference type="RefSeq" id="WP_166143171.1">
    <property type="nucleotide sequence ID" value="NZ_JAANYN010000001.1"/>
</dbReference>
<evidence type="ECO:0000256" key="2">
    <source>
        <dbReference type="ARBA" id="ARBA00022676"/>
    </source>
</evidence>
<dbReference type="PANTHER" id="PTHR43179:SF12">
    <property type="entry name" value="GALACTOFURANOSYLTRANSFERASE GLFT2"/>
    <property type="match status" value="1"/>
</dbReference>
<name>A0ABX0H368_9BACT</name>
<accession>A0ABX0H368</accession>
<evidence type="ECO:0000259" key="4">
    <source>
        <dbReference type="Pfam" id="PF00535"/>
    </source>
</evidence>
<keyword evidence="3" id="KW-0808">Transferase</keyword>
<reference evidence="5 6" key="1">
    <citation type="submission" date="2020-03" db="EMBL/GenBank/DDBJ databases">
        <title>Cyclobacterium plantarum sp. nov., a marine bacterium isolated from a coastal-marine wetland.</title>
        <authorList>
            <person name="Sanchez-Porro C."/>
            <person name="Ventosa A."/>
            <person name="Amoozegar M."/>
        </authorList>
    </citation>
    <scope>NUCLEOTIDE SEQUENCE [LARGE SCALE GENOMIC DNA]</scope>
    <source>
        <strain evidence="5 6">GBPx2</strain>
    </source>
</reference>
<dbReference type="EMBL" id="JAANYN010000001">
    <property type="protein sequence ID" value="NHE55885.1"/>
    <property type="molecule type" value="Genomic_DNA"/>
</dbReference>
<keyword evidence="2" id="KW-0328">Glycosyltransferase</keyword>
<dbReference type="SUPFAM" id="SSF53448">
    <property type="entry name" value="Nucleotide-diphospho-sugar transferases"/>
    <property type="match status" value="1"/>
</dbReference>
<proteinExistence type="inferred from homology"/>
<evidence type="ECO:0000313" key="5">
    <source>
        <dbReference type="EMBL" id="NHE55885.1"/>
    </source>
</evidence>
<dbReference type="PANTHER" id="PTHR43179">
    <property type="entry name" value="RHAMNOSYLTRANSFERASE WBBL"/>
    <property type="match status" value="1"/>
</dbReference>